<protein>
    <recommendedName>
        <fullName evidence="4">Mucin</fullName>
    </recommendedName>
</protein>
<evidence type="ECO:0008006" key="4">
    <source>
        <dbReference type="Google" id="ProtNLM"/>
    </source>
</evidence>
<organism evidence="2 3">
    <name type="scientific">Sporothrix epigloea</name>
    <dbReference type="NCBI Taxonomy" id="1892477"/>
    <lineage>
        <taxon>Eukaryota</taxon>
        <taxon>Fungi</taxon>
        <taxon>Dikarya</taxon>
        <taxon>Ascomycota</taxon>
        <taxon>Pezizomycotina</taxon>
        <taxon>Sordariomycetes</taxon>
        <taxon>Sordariomycetidae</taxon>
        <taxon>Ophiostomatales</taxon>
        <taxon>Ophiostomataceae</taxon>
        <taxon>Sporothrix</taxon>
    </lineage>
</organism>
<name>A0ABP0D7F4_9PEZI</name>
<keyword evidence="3" id="KW-1185">Reference proteome</keyword>
<evidence type="ECO:0000256" key="1">
    <source>
        <dbReference type="SAM" id="MobiDB-lite"/>
    </source>
</evidence>
<feature type="compositionally biased region" description="Basic and acidic residues" evidence="1">
    <location>
        <begin position="480"/>
        <end position="489"/>
    </location>
</feature>
<feature type="compositionally biased region" description="Low complexity" evidence="1">
    <location>
        <begin position="191"/>
        <end position="200"/>
    </location>
</feature>
<sequence length="503" mass="54431">MRNQLNPSPITGSAGLSPRFLSCRHVKLPSRSGVALGDYRMPSRQTRVQERWPVFGDATLQNETTEAVLGARQRGAASRLTDIHTRPSSTGLVRSVTLARRLRSEAGTAGTLTTSTATDNRVRRVSTKLSPTALDWAPTPNVSTPSPALTYADVARLGHDRPPPPFFVLRKLKDARTSAASTGSVIRRGSKSSSSSSGDSEMADAQRICELLNEAATSDYADALPTQNLTEATTNAQACPSLGRGLTDGLGLLAMSADDEHVVSASFDASFHPDYNGGSLCHTQASQGANSPTLDIAAQGCSLQITPAENASDLGTLSSSARISRFTLERDLLDLLKRAELQQISKSSPSSPVPRINASGIDEHKQNTFSAKSIAPLASLLSESGSNNTSKLLVPYKGVPKRDERGILDYDIIKPRTYNTASNSISIGKSVENTAQKETHQTSEFDKENQHEASWLEEFKSWCARKDIFRGLPRSRYCHPAEIRSRSQDSEAENWATEEAYDR</sequence>
<dbReference type="EMBL" id="CAWUON010000004">
    <property type="protein sequence ID" value="CAK7263789.1"/>
    <property type="molecule type" value="Genomic_DNA"/>
</dbReference>
<dbReference type="Proteomes" id="UP001642502">
    <property type="component" value="Unassembled WGS sequence"/>
</dbReference>
<feature type="region of interest" description="Disordered" evidence="1">
    <location>
        <begin position="480"/>
        <end position="503"/>
    </location>
</feature>
<feature type="region of interest" description="Disordered" evidence="1">
    <location>
        <begin position="179"/>
        <end position="202"/>
    </location>
</feature>
<accession>A0ABP0D7F4</accession>
<proteinExistence type="predicted"/>
<gene>
    <name evidence="2" type="ORF">SEPCBS119000_000664</name>
</gene>
<evidence type="ECO:0000313" key="3">
    <source>
        <dbReference type="Proteomes" id="UP001642502"/>
    </source>
</evidence>
<evidence type="ECO:0000313" key="2">
    <source>
        <dbReference type="EMBL" id="CAK7263789.1"/>
    </source>
</evidence>
<reference evidence="2 3" key="1">
    <citation type="submission" date="2024-01" db="EMBL/GenBank/DDBJ databases">
        <authorList>
            <person name="Allen C."/>
            <person name="Tagirdzhanova G."/>
        </authorList>
    </citation>
    <scope>NUCLEOTIDE SEQUENCE [LARGE SCALE GENOMIC DNA]</scope>
    <source>
        <strain evidence="2 3">CBS 119000</strain>
    </source>
</reference>
<comment type="caution">
    <text evidence="2">The sequence shown here is derived from an EMBL/GenBank/DDBJ whole genome shotgun (WGS) entry which is preliminary data.</text>
</comment>